<sequence length="166" mass="18339">MNKLATVVLGLGLAVSGLTQAAGVGFVDLAKVVDSSTYLKQQNASLNQSVKPTTTKLEQLGKELDGLRQKAETEGRNMKEADVQKLNQQYQTKLSEFNSTQQGLQSRVQGTLQTMNNTFETRVKQAAEQLRQENNFDFILNKNAAVAYDAKNDLTDKMIQKVNAIK</sequence>
<dbReference type="GO" id="GO:0051082">
    <property type="term" value="F:unfolded protein binding"/>
    <property type="evidence" value="ECO:0007669"/>
    <property type="project" value="InterPro"/>
</dbReference>
<dbReference type="PANTHER" id="PTHR35089">
    <property type="entry name" value="CHAPERONE PROTEIN SKP"/>
    <property type="match status" value="1"/>
</dbReference>
<dbReference type="GO" id="GO:0005829">
    <property type="term" value="C:cytosol"/>
    <property type="evidence" value="ECO:0007669"/>
    <property type="project" value="TreeGrafter"/>
</dbReference>
<protein>
    <submittedName>
        <fullName evidence="4">OmpH family outer membrane protein</fullName>
    </submittedName>
</protein>
<dbReference type="SUPFAM" id="SSF111384">
    <property type="entry name" value="OmpH-like"/>
    <property type="match status" value="1"/>
</dbReference>
<evidence type="ECO:0000256" key="2">
    <source>
        <dbReference type="ARBA" id="ARBA00022729"/>
    </source>
</evidence>
<evidence type="ECO:0000313" key="4">
    <source>
        <dbReference type="EMBL" id="RKG35427.1"/>
    </source>
</evidence>
<comment type="caution">
    <text evidence="4">The sequence shown here is derived from an EMBL/GenBank/DDBJ whole genome shotgun (WGS) entry which is preliminary data.</text>
</comment>
<keyword evidence="5" id="KW-1185">Reference proteome</keyword>
<feature type="signal peptide" evidence="3">
    <location>
        <begin position="1"/>
        <end position="21"/>
    </location>
</feature>
<accession>A0A3A8EKI3</accession>
<keyword evidence="2 3" id="KW-0732">Signal</keyword>
<dbReference type="InterPro" id="IPR005632">
    <property type="entry name" value="Chaperone_Skp"/>
</dbReference>
<gene>
    <name evidence="4" type="ORF">D7V21_03760</name>
</gene>
<dbReference type="InterPro" id="IPR024930">
    <property type="entry name" value="Skp_dom_sf"/>
</dbReference>
<name>A0A3A8EKI3_9GAMM</name>
<dbReference type="PANTHER" id="PTHR35089:SF1">
    <property type="entry name" value="CHAPERONE PROTEIN SKP"/>
    <property type="match status" value="1"/>
</dbReference>
<comment type="similarity">
    <text evidence="1">Belongs to the Skp family.</text>
</comment>
<dbReference type="SMART" id="SM00935">
    <property type="entry name" value="OmpH"/>
    <property type="match status" value="1"/>
</dbReference>
<reference evidence="4 5" key="1">
    <citation type="submission" date="2018-09" db="EMBL/GenBank/DDBJ databases">
        <title>The draft genome of Acinetobacter spp. strains.</title>
        <authorList>
            <person name="Qin J."/>
            <person name="Feng Y."/>
            <person name="Zong Z."/>
        </authorList>
    </citation>
    <scope>NUCLEOTIDE SEQUENCE [LARGE SCALE GENOMIC DNA]</scope>
    <source>
        <strain evidence="4 5">WCHAc060096</strain>
    </source>
</reference>
<dbReference type="OrthoDB" id="6717293at2"/>
<organism evidence="4 5">
    <name type="scientific">Acinetobacter guerrae</name>
    <dbReference type="NCBI Taxonomy" id="1843371"/>
    <lineage>
        <taxon>Bacteria</taxon>
        <taxon>Pseudomonadati</taxon>
        <taxon>Pseudomonadota</taxon>
        <taxon>Gammaproteobacteria</taxon>
        <taxon>Moraxellales</taxon>
        <taxon>Moraxellaceae</taxon>
        <taxon>Acinetobacter</taxon>
    </lineage>
</organism>
<evidence type="ECO:0000256" key="3">
    <source>
        <dbReference type="SAM" id="SignalP"/>
    </source>
</evidence>
<dbReference type="Pfam" id="PF03938">
    <property type="entry name" value="OmpH"/>
    <property type="match status" value="1"/>
</dbReference>
<feature type="chain" id="PRO_5017298163" evidence="3">
    <location>
        <begin position="22"/>
        <end position="166"/>
    </location>
</feature>
<dbReference type="AlphaFoldDB" id="A0A3A8EKI3"/>
<evidence type="ECO:0000256" key="1">
    <source>
        <dbReference type="ARBA" id="ARBA00009091"/>
    </source>
</evidence>
<dbReference type="EMBL" id="RAXU01000003">
    <property type="protein sequence ID" value="RKG35427.1"/>
    <property type="molecule type" value="Genomic_DNA"/>
</dbReference>
<dbReference type="GO" id="GO:0050821">
    <property type="term" value="P:protein stabilization"/>
    <property type="evidence" value="ECO:0007669"/>
    <property type="project" value="TreeGrafter"/>
</dbReference>
<dbReference type="Gene3D" id="3.30.910.20">
    <property type="entry name" value="Skp domain"/>
    <property type="match status" value="1"/>
</dbReference>
<dbReference type="RefSeq" id="WP_120369197.1">
    <property type="nucleotide sequence ID" value="NZ_BKYM01000006.1"/>
</dbReference>
<evidence type="ECO:0000313" key="5">
    <source>
        <dbReference type="Proteomes" id="UP000269001"/>
    </source>
</evidence>
<dbReference type="Proteomes" id="UP000269001">
    <property type="component" value="Unassembled WGS sequence"/>
</dbReference>
<proteinExistence type="inferred from homology"/>